<reference evidence="3" key="1">
    <citation type="submission" date="2024-07" db="EMBL/GenBank/DDBJ databases">
        <title>Two chromosome-level genome assemblies of Korean endemic species Abeliophyllum distichum and Forsythia ovata (Oleaceae).</title>
        <authorList>
            <person name="Jang H."/>
        </authorList>
    </citation>
    <scope>NUCLEOTIDE SEQUENCE [LARGE SCALE GENOMIC DNA]</scope>
</reference>
<dbReference type="InterPro" id="IPR021109">
    <property type="entry name" value="Peptidase_aspartic_dom_sf"/>
</dbReference>
<gene>
    <name evidence="2" type="ORF">Adt_27610</name>
</gene>
<organism evidence="2 3">
    <name type="scientific">Abeliophyllum distichum</name>
    <dbReference type="NCBI Taxonomy" id="126358"/>
    <lineage>
        <taxon>Eukaryota</taxon>
        <taxon>Viridiplantae</taxon>
        <taxon>Streptophyta</taxon>
        <taxon>Embryophyta</taxon>
        <taxon>Tracheophyta</taxon>
        <taxon>Spermatophyta</taxon>
        <taxon>Magnoliopsida</taxon>
        <taxon>eudicotyledons</taxon>
        <taxon>Gunneridae</taxon>
        <taxon>Pentapetalae</taxon>
        <taxon>asterids</taxon>
        <taxon>lamiids</taxon>
        <taxon>Lamiales</taxon>
        <taxon>Oleaceae</taxon>
        <taxon>Forsythieae</taxon>
        <taxon>Abeliophyllum</taxon>
    </lineage>
</organism>
<proteinExistence type="predicted"/>
<accession>A0ABD1RU78</accession>
<evidence type="ECO:0000313" key="3">
    <source>
        <dbReference type="Proteomes" id="UP001604336"/>
    </source>
</evidence>
<evidence type="ECO:0000313" key="2">
    <source>
        <dbReference type="EMBL" id="KAL2491982.1"/>
    </source>
</evidence>
<evidence type="ECO:0000256" key="1">
    <source>
        <dbReference type="SAM" id="MobiDB-lite"/>
    </source>
</evidence>
<dbReference type="AlphaFoldDB" id="A0ABD1RU78"/>
<feature type="region of interest" description="Disordered" evidence="1">
    <location>
        <begin position="51"/>
        <end position="84"/>
    </location>
</feature>
<dbReference type="Proteomes" id="UP001604336">
    <property type="component" value="Unassembled WGS sequence"/>
</dbReference>
<feature type="compositionally biased region" description="Polar residues" evidence="1">
    <location>
        <begin position="51"/>
        <end position="64"/>
    </location>
</feature>
<keyword evidence="3" id="KW-1185">Reference proteome</keyword>
<dbReference type="PANTHER" id="PTHR33067">
    <property type="entry name" value="RNA-DIRECTED DNA POLYMERASE-RELATED"/>
    <property type="match status" value="1"/>
</dbReference>
<comment type="caution">
    <text evidence="2">The sequence shown here is derived from an EMBL/GenBank/DDBJ whole genome shotgun (WGS) entry which is preliminary data.</text>
</comment>
<dbReference type="PANTHER" id="PTHR33067:SF9">
    <property type="entry name" value="RNA-DIRECTED DNA POLYMERASE"/>
    <property type="match status" value="1"/>
</dbReference>
<dbReference type="EMBL" id="JBFOLK010000008">
    <property type="protein sequence ID" value="KAL2491982.1"/>
    <property type="molecule type" value="Genomic_DNA"/>
</dbReference>
<protein>
    <submittedName>
        <fullName evidence="2">Uncharacterized protein</fullName>
    </submittedName>
</protein>
<name>A0ABD1RU78_9LAMI</name>
<sequence>MLLPYWDVTFAEASFSHKGLTSLLRHITNWDLANLKFGKFHSSSDIERPLQTSLSSTKVPTTNEEQVEWSEQKAEEATEQNSNTPQVKAIVPVKAYIPHIPFPQRLQKSKLDKQFAKFLEVFKKLDIIPFADAIAQMPSYAKKIGLGNAKATTVSIQLVDRSIKHPRGIIEDILVKVDKLIFLADIILDMEEDKDVPIILGHPFLATGRALIDVHKGQLILRLNDEKVVINVFKAIVPRLTLKTIFK</sequence>
<dbReference type="Gene3D" id="2.40.70.10">
    <property type="entry name" value="Acid Proteases"/>
    <property type="match status" value="1"/>
</dbReference>